<sequence length="246" mass="25720">MKLQDKVAIVTGGSRGIGACVAREFAAQGAKVVVNYLNSQEKADVIVADIIKQGGLAIAVQADVSQQSGIDTLVEQACTAFGGVDILVNNAGWATLERLQDITLADTKKQFELNVFGPIFLTQKVSAIMPTGSVIINISSIAAKGGAGGSIYSATKAAINTLTKCYAAELGDKGIRVNAIAPGAVETDLYIEAGLFKREDEIIGQTPLKRLGQPQDIASLALFLASEDSSWITGEVIQISGGRFMS</sequence>
<evidence type="ECO:0000256" key="1">
    <source>
        <dbReference type="ARBA" id="ARBA00006484"/>
    </source>
</evidence>
<evidence type="ECO:0008006" key="5">
    <source>
        <dbReference type="Google" id="ProtNLM"/>
    </source>
</evidence>
<dbReference type="PANTHER" id="PTHR43639:SF1">
    <property type="entry name" value="SHORT-CHAIN DEHYDROGENASE_REDUCTASE FAMILY PROTEIN"/>
    <property type="match status" value="1"/>
</dbReference>
<dbReference type="RefSeq" id="WP_007634557.1">
    <property type="nucleotide sequence ID" value="NC_020514.1"/>
</dbReference>
<dbReference type="PANTHER" id="PTHR43639">
    <property type="entry name" value="OXIDOREDUCTASE, SHORT-CHAIN DEHYDROGENASE/REDUCTASE FAMILY (AFU_ORTHOLOGUE AFUA_5G02870)"/>
    <property type="match status" value="1"/>
</dbReference>
<dbReference type="Proteomes" id="UP000011864">
    <property type="component" value="Chromosome"/>
</dbReference>
<dbReference type="PATRIC" id="fig|1129794.4.peg.3946"/>
<dbReference type="NCBIfam" id="NF005559">
    <property type="entry name" value="PRK07231.1"/>
    <property type="match status" value="1"/>
</dbReference>
<dbReference type="PROSITE" id="PS00061">
    <property type="entry name" value="ADH_SHORT"/>
    <property type="match status" value="1"/>
</dbReference>
<gene>
    <name evidence="3" type="ORF">C427_3961</name>
</gene>
<dbReference type="EMBL" id="CP003837">
    <property type="protein sequence ID" value="AGH46066.1"/>
    <property type="molecule type" value="Genomic_DNA"/>
</dbReference>
<dbReference type="Gene3D" id="3.40.50.720">
    <property type="entry name" value="NAD(P)-binding Rossmann-like Domain"/>
    <property type="match status" value="1"/>
</dbReference>
<dbReference type="KEGG" id="gps:C427_3961"/>
<dbReference type="OrthoDB" id="9787298at2"/>
<reference evidence="3 4" key="1">
    <citation type="journal article" date="2013" name="Genome Announc.">
        <title>Complete Genome Sequence of Glaciecola psychrophila Strain 170T.</title>
        <authorList>
            <person name="Yin J."/>
            <person name="Chen J."/>
            <person name="Liu G."/>
            <person name="Yu Y."/>
            <person name="Song L."/>
            <person name="Wang X."/>
            <person name="Qu X."/>
        </authorList>
    </citation>
    <scope>NUCLEOTIDE SEQUENCE [LARGE SCALE GENOMIC DNA]</scope>
    <source>
        <strain evidence="3 4">170</strain>
    </source>
</reference>
<evidence type="ECO:0000313" key="3">
    <source>
        <dbReference type="EMBL" id="AGH46066.1"/>
    </source>
</evidence>
<dbReference type="GO" id="GO:0016491">
    <property type="term" value="F:oxidoreductase activity"/>
    <property type="evidence" value="ECO:0007669"/>
    <property type="project" value="UniProtKB-KW"/>
</dbReference>
<accession>K6ZIJ8</accession>
<dbReference type="HOGENOM" id="CLU_010194_1_3_6"/>
<evidence type="ECO:0000256" key="2">
    <source>
        <dbReference type="ARBA" id="ARBA00023002"/>
    </source>
</evidence>
<protein>
    <recommendedName>
        <fullName evidence="5">Short-chain dehydrogenase/reductase SDR</fullName>
    </recommendedName>
</protein>
<comment type="similarity">
    <text evidence="1">Belongs to the short-chain dehydrogenases/reductases (SDR) family.</text>
</comment>
<dbReference type="STRING" id="1129794.C427_3961"/>
<name>K6ZIJ8_9ALTE</name>
<keyword evidence="4" id="KW-1185">Reference proteome</keyword>
<dbReference type="FunFam" id="3.40.50.720:FF:000084">
    <property type="entry name" value="Short-chain dehydrogenase reductase"/>
    <property type="match status" value="1"/>
</dbReference>
<dbReference type="InterPro" id="IPR036291">
    <property type="entry name" value="NAD(P)-bd_dom_sf"/>
</dbReference>
<proteinExistence type="inferred from homology"/>
<dbReference type="Pfam" id="PF13561">
    <property type="entry name" value="adh_short_C2"/>
    <property type="match status" value="1"/>
</dbReference>
<dbReference type="SUPFAM" id="SSF51735">
    <property type="entry name" value="NAD(P)-binding Rossmann-fold domains"/>
    <property type="match status" value="1"/>
</dbReference>
<keyword evidence="2" id="KW-0560">Oxidoreductase</keyword>
<dbReference type="PRINTS" id="PR00081">
    <property type="entry name" value="GDHRDH"/>
</dbReference>
<evidence type="ECO:0000313" key="4">
    <source>
        <dbReference type="Proteomes" id="UP000011864"/>
    </source>
</evidence>
<organism evidence="3 4">
    <name type="scientific">Paraglaciecola psychrophila 170</name>
    <dbReference type="NCBI Taxonomy" id="1129794"/>
    <lineage>
        <taxon>Bacteria</taxon>
        <taxon>Pseudomonadati</taxon>
        <taxon>Pseudomonadota</taxon>
        <taxon>Gammaproteobacteria</taxon>
        <taxon>Alteromonadales</taxon>
        <taxon>Alteromonadaceae</taxon>
        <taxon>Paraglaciecola</taxon>
    </lineage>
</organism>
<dbReference type="AlphaFoldDB" id="K6ZIJ8"/>
<dbReference type="InterPro" id="IPR020904">
    <property type="entry name" value="Sc_DH/Rdtase_CS"/>
</dbReference>
<dbReference type="eggNOG" id="COG1028">
    <property type="taxonomic scope" value="Bacteria"/>
</dbReference>
<dbReference type="PRINTS" id="PR00080">
    <property type="entry name" value="SDRFAMILY"/>
</dbReference>
<dbReference type="InterPro" id="IPR002347">
    <property type="entry name" value="SDR_fam"/>
</dbReference>